<dbReference type="SUPFAM" id="SSF103481">
    <property type="entry name" value="Multidrug resistance efflux transporter EmrE"/>
    <property type="match status" value="2"/>
</dbReference>
<dbReference type="PANTHER" id="PTHR32322:SF18">
    <property type="entry name" value="S-ADENOSYLMETHIONINE_S-ADENOSYLHOMOCYSTEINE TRANSPORTER"/>
    <property type="match status" value="1"/>
</dbReference>
<feature type="domain" description="EamA" evidence="7">
    <location>
        <begin position="117"/>
        <end position="247"/>
    </location>
</feature>
<keyword evidence="4 6" id="KW-1133">Transmembrane helix</keyword>
<dbReference type="InterPro" id="IPR000620">
    <property type="entry name" value="EamA_dom"/>
</dbReference>
<sequence>MTHDEIPLKGRVVFPGDDDIAEFAEACGDAVAYQPFLDAGLHHRTGGSHASHGPLVQQDPAFALGYGEELVQIEGGAIEAVFVHGHSIVSDRRYGQGGRIRIYSSAMGRHKLGAEAVLGVGVAFIWGLTFLSIKVAVVELRPMTLALSRFVIASAVLPLIALIRRTSLSVRARDLPLLFASGFIGVTLYFFFENNGIMRLSASESSIIVGTIPVLTLLVDMVFYRIRVSKTVILGILLSFGGVAVMVAESDSASSSSGGYLFMIGAAVSWVSYTFLTKPLGLKYPILCVTFWQIFFGMLGCVPFAMLEGQGFVRVSTPVLLNVVFLGVLASAVGYWLWVMVLDKLGASRSSVFINLIPVVSVVASFIVLGERLAPPQLAGGAATVIGVYLATKSS</sequence>
<dbReference type="GO" id="GO:0005886">
    <property type="term" value="C:plasma membrane"/>
    <property type="evidence" value="ECO:0007669"/>
    <property type="project" value="UniProtKB-SubCell"/>
</dbReference>
<evidence type="ECO:0000313" key="8">
    <source>
        <dbReference type="EMBL" id="MPL64563.1"/>
    </source>
</evidence>
<dbReference type="EMBL" id="VSSQ01000025">
    <property type="protein sequence ID" value="MPL64563.1"/>
    <property type="molecule type" value="Genomic_DNA"/>
</dbReference>
<organism evidence="8">
    <name type="scientific">bioreactor metagenome</name>
    <dbReference type="NCBI Taxonomy" id="1076179"/>
    <lineage>
        <taxon>unclassified sequences</taxon>
        <taxon>metagenomes</taxon>
        <taxon>ecological metagenomes</taxon>
    </lineage>
</organism>
<feature type="transmembrane region" description="Helical" evidence="6">
    <location>
        <begin position="207"/>
        <end position="224"/>
    </location>
</feature>
<evidence type="ECO:0000256" key="3">
    <source>
        <dbReference type="ARBA" id="ARBA00022692"/>
    </source>
</evidence>
<proteinExistence type="predicted"/>
<evidence type="ECO:0000259" key="7">
    <source>
        <dbReference type="Pfam" id="PF00892"/>
    </source>
</evidence>
<dbReference type="AlphaFoldDB" id="A0A644TCC8"/>
<gene>
    <name evidence="8" type="ORF">SDC9_10218</name>
</gene>
<protein>
    <recommendedName>
        <fullName evidence="7">EamA domain-containing protein</fullName>
    </recommendedName>
</protein>
<dbReference type="InterPro" id="IPR050638">
    <property type="entry name" value="AA-Vitamin_Transporters"/>
</dbReference>
<evidence type="ECO:0000256" key="6">
    <source>
        <dbReference type="SAM" id="Phobius"/>
    </source>
</evidence>
<keyword evidence="2" id="KW-1003">Cell membrane</keyword>
<comment type="caution">
    <text evidence="8">The sequence shown here is derived from an EMBL/GenBank/DDBJ whole genome shotgun (WGS) entry which is preliminary data.</text>
</comment>
<comment type="subcellular location">
    <subcellularLocation>
        <location evidence="1">Cell membrane</location>
        <topology evidence="1">Multi-pass membrane protein</topology>
    </subcellularLocation>
</comment>
<evidence type="ECO:0000256" key="1">
    <source>
        <dbReference type="ARBA" id="ARBA00004651"/>
    </source>
</evidence>
<feature type="domain" description="EamA" evidence="7">
    <location>
        <begin position="259"/>
        <end position="391"/>
    </location>
</feature>
<accession>A0A644TCC8</accession>
<evidence type="ECO:0000256" key="2">
    <source>
        <dbReference type="ARBA" id="ARBA00022475"/>
    </source>
</evidence>
<feature type="transmembrane region" description="Helical" evidence="6">
    <location>
        <begin position="143"/>
        <end position="163"/>
    </location>
</feature>
<feature type="transmembrane region" description="Helical" evidence="6">
    <location>
        <begin position="116"/>
        <end position="137"/>
    </location>
</feature>
<reference evidence="8" key="1">
    <citation type="submission" date="2019-08" db="EMBL/GenBank/DDBJ databases">
        <authorList>
            <person name="Kucharzyk K."/>
            <person name="Murdoch R.W."/>
            <person name="Higgins S."/>
            <person name="Loffler F."/>
        </authorList>
    </citation>
    <scope>NUCLEOTIDE SEQUENCE</scope>
</reference>
<keyword evidence="5 6" id="KW-0472">Membrane</keyword>
<feature type="transmembrane region" description="Helical" evidence="6">
    <location>
        <begin position="352"/>
        <end position="370"/>
    </location>
</feature>
<evidence type="ECO:0000256" key="5">
    <source>
        <dbReference type="ARBA" id="ARBA00023136"/>
    </source>
</evidence>
<feature type="transmembrane region" description="Helical" evidence="6">
    <location>
        <begin position="260"/>
        <end position="277"/>
    </location>
</feature>
<evidence type="ECO:0000256" key="4">
    <source>
        <dbReference type="ARBA" id="ARBA00022989"/>
    </source>
</evidence>
<feature type="transmembrane region" description="Helical" evidence="6">
    <location>
        <begin position="231"/>
        <end position="248"/>
    </location>
</feature>
<dbReference type="InterPro" id="IPR037185">
    <property type="entry name" value="EmrE-like"/>
</dbReference>
<feature type="transmembrane region" description="Helical" evidence="6">
    <location>
        <begin position="319"/>
        <end position="340"/>
    </location>
</feature>
<feature type="transmembrane region" description="Helical" evidence="6">
    <location>
        <begin position="284"/>
        <end position="307"/>
    </location>
</feature>
<name>A0A644TCC8_9ZZZZ</name>
<dbReference type="Pfam" id="PF00892">
    <property type="entry name" value="EamA"/>
    <property type="match status" value="2"/>
</dbReference>
<feature type="transmembrane region" description="Helical" evidence="6">
    <location>
        <begin position="376"/>
        <end position="392"/>
    </location>
</feature>
<feature type="transmembrane region" description="Helical" evidence="6">
    <location>
        <begin position="175"/>
        <end position="192"/>
    </location>
</feature>
<dbReference type="PANTHER" id="PTHR32322">
    <property type="entry name" value="INNER MEMBRANE TRANSPORTER"/>
    <property type="match status" value="1"/>
</dbReference>
<keyword evidence="3 6" id="KW-0812">Transmembrane</keyword>